<comment type="subcellular location">
    <subcellularLocation>
        <location evidence="6">Cell outer membrane</location>
        <topology evidence="6">Lipid-anchor</topology>
    </subcellularLocation>
</comment>
<dbReference type="HAMAP" id="MF_01186">
    <property type="entry name" value="LPS_assembly_LptE"/>
    <property type="match status" value="1"/>
</dbReference>
<dbReference type="GO" id="GO:0043165">
    <property type="term" value="P:Gram-negative-bacterium-type cell outer membrane assembly"/>
    <property type="evidence" value="ECO:0007669"/>
    <property type="project" value="UniProtKB-UniRule"/>
</dbReference>
<evidence type="ECO:0000313" key="7">
    <source>
        <dbReference type="EMBL" id="KTD20763.1"/>
    </source>
</evidence>
<dbReference type="Proteomes" id="UP000054761">
    <property type="component" value="Unassembled WGS sequence"/>
</dbReference>
<reference evidence="8 10" key="2">
    <citation type="submission" date="2019-03" db="EMBL/GenBank/DDBJ databases">
        <title>Diverse conjugative elements silence natural transformation in Legionella species.</title>
        <authorList>
            <person name="Durieux I."/>
            <person name="Ginevra C."/>
            <person name="Attaiech L."/>
            <person name="Picq K."/>
            <person name="Juan P.A."/>
            <person name="Jarraud S."/>
            <person name="Charpentier X."/>
        </authorList>
    </citation>
    <scope>NUCLEOTIDE SEQUENCE [LARGE SCALE GENOMIC DNA]</scope>
    <source>
        <strain evidence="8 10">HL-0427-4011</strain>
    </source>
</reference>
<reference evidence="7 9" key="1">
    <citation type="submission" date="2015-11" db="EMBL/GenBank/DDBJ databases">
        <title>Genomic analysis of 38 Legionella species identifies large and diverse effector repertoires.</title>
        <authorList>
            <person name="Burstein D."/>
            <person name="Amaro F."/>
            <person name="Zusman T."/>
            <person name="Lifshitz Z."/>
            <person name="Cohen O."/>
            <person name="Gilbert J.A."/>
            <person name="Pupko T."/>
            <person name="Shuman H.A."/>
            <person name="Segal G."/>
        </authorList>
    </citation>
    <scope>NUCLEOTIDE SEQUENCE [LARGE SCALE GENOMIC DNA]</scope>
    <source>
        <strain evidence="7 9">Bercovier 4</strain>
    </source>
</reference>
<comment type="function">
    <text evidence="6">Together with LptD, is involved in the assembly of lipopolysaccharide (LPS) at the surface of the outer membrane. Required for the proper assembly of LptD. Binds LPS and may serve as the LPS recognition site at the outer membrane.</text>
</comment>
<evidence type="ECO:0000256" key="3">
    <source>
        <dbReference type="ARBA" id="ARBA00023139"/>
    </source>
</evidence>
<dbReference type="GO" id="GO:0015920">
    <property type="term" value="P:lipopolysaccharide transport"/>
    <property type="evidence" value="ECO:0007669"/>
    <property type="project" value="TreeGrafter"/>
</dbReference>
<evidence type="ECO:0000256" key="6">
    <source>
        <dbReference type="HAMAP-Rule" id="MF_01186"/>
    </source>
</evidence>
<organism evidence="7 9">
    <name type="scientific">Legionella israelensis</name>
    <dbReference type="NCBI Taxonomy" id="454"/>
    <lineage>
        <taxon>Bacteria</taxon>
        <taxon>Pseudomonadati</taxon>
        <taxon>Pseudomonadota</taxon>
        <taxon>Gammaproteobacteria</taxon>
        <taxon>Legionellales</taxon>
        <taxon>Legionellaceae</taxon>
        <taxon>Legionella</taxon>
    </lineage>
</organism>
<evidence type="ECO:0000256" key="1">
    <source>
        <dbReference type="ARBA" id="ARBA00022729"/>
    </source>
</evidence>
<dbReference type="OrthoDB" id="7349153at2"/>
<protein>
    <recommendedName>
        <fullName evidence="6">LPS-assembly lipoprotein LptE</fullName>
    </recommendedName>
</protein>
<name>A0A0W0VKY9_9GAMM</name>
<dbReference type="RefSeq" id="WP_058502004.1">
    <property type="nucleotide sequence ID" value="NZ_CAAAJA010000019.1"/>
</dbReference>
<dbReference type="PANTHER" id="PTHR38098">
    <property type="entry name" value="LPS-ASSEMBLY LIPOPROTEIN LPTE"/>
    <property type="match status" value="1"/>
</dbReference>
<dbReference type="EMBL" id="LNYH01000096">
    <property type="protein sequence ID" value="KTD20763.1"/>
    <property type="molecule type" value="Genomic_DNA"/>
</dbReference>
<dbReference type="GO" id="GO:0009279">
    <property type="term" value="C:cell outer membrane"/>
    <property type="evidence" value="ECO:0007669"/>
    <property type="project" value="UniProtKB-SubCell"/>
</dbReference>
<dbReference type="PANTHER" id="PTHR38098:SF1">
    <property type="entry name" value="LPS-ASSEMBLY LIPOPROTEIN LPTE"/>
    <property type="match status" value="1"/>
</dbReference>
<dbReference type="Proteomes" id="UP000295517">
    <property type="component" value="Chromosome"/>
</dbReference>
<keyword evidence="1 6" id="KW-0732">Signal</keyword>
<evidence type="ECO:0000313" key="10">
    <source>
        <dbReference type="Proteomes" id="UP000295517"/>
    </source>
</evidence>
<dbReference type="AlphaFoldDB" id="A0A0W0VKY9"/>
<comment type="subunit">
    <text evidence="6">Component of the lipopolysaccharide transport and assembly complex. Interacts with LptD.</text>
</comment>
<dbReference type="InterPro" id="IPR007485">
    <property type="entry name" value="LPS_assembly_LptE"/>
</dbReference>
<evidence type="ECO:0000256" key="5">
    <source>
        <dbReference type="ARBA" id="ARBA00023288"/>
    </source>
</evidence>
<keyword evidence="5 6" id="KW-0449">Lipoprotein</keyword>
<dbReference type="GO" id="GO:1990351">
    <property type="term" value="C:transporter complex"/>
    <property type="evidence" value="ECO:0007669"/>
    <property type="project" value="TreeGrafter"/>
</dbReference>
<evidence type="ECO:0000256" key="4">
    <source>
        <dbReference type="ARBA" id="ARBA00023237"/>
    </source>
</evidence>
<proteinExistence type="inferred from homology"/>
<keyword evidence="9" id="KW-1185">Reference proteome</keyword>
<evidence type="ECO:0000313" key="9">
    <source>
        <dbReference type="Proteomes" id="UP000054761"/>
    </source>
</evidence>
<accession>A0A0W0VKY9</accession>
<keyword evidence="4 6" id="KW-0998">Cell outer membrane</keyword>
<dbReference type="GO" id="GO:0001530">
    <property type="term" value="F:lipopolysaccharide binding"/>
    <property type="evidence" value="ECO:0007669"/>
    <property type="project" value="TreeGrafter"/>
</dbReference>
<dbReference type="STRING" id="454.Lisr_1662"/>
<evidence type="ECO:0000256" key="2">
    <source>
        <dbReference type="ARBA" id="ARBA00023136"/>
    </source>
</evidence>
<sequence length="160" mass="18155">MRKILIFFASILLVACGFHLRGSVDLPKWLDNVFIINQGGDRELTHTLEKYFDAYKITISPSAEQATYWLVIKGAGHEQQITSIGSGSNPRQYELIYFVDFQLQTSKGKPIKPLSHFTVTRQLTVNNDRILGSDEEANLLISEMRRDAAIQILNRLSSIK</sequence>
<dbReference type="PATRIC" id="fig|454.4.peg.1806"/>
<evidence type="ECO:0000313" key="8">
    <source>
        <dbReference type="EMBL" id="QBR84117.1"/>
    </source>
</evidence>
<gene>
    <name evidence="7" type="primary">rlpB</name>
    <name evidence="6" type="synonym">lptE</name>
    <name evidence="8" type="ORF">E3983_06955</name>
    <name evidence="7" type="ORF">Lisr_1662</name>
</gene>
<dbReference type="Pfam" id="PF04390">
    <property type="entry name" value="LptE"/>
    <property type="match status" value="1"/>
</dbReference>
<comment type="similarity">
    <text evidence="6">Belongs to the LptE lipoprotein family.</text>
</comment>
<dbReference type="EMBL" id="CP038254">
    <property type="protein sequence ID" value="QBR84117.1"/>
    <property type="molecule type" value="Genomic_DNA"/>
</dbReference>
<keyword evidence="3 6" id="KW-0564">Palmitate</keyword>
<keyword evidence="2 6" id="KW-0472">Membrane</keyword>
<dbReference type="PROSITE" id="PS51257">
    <property type="entry name" value="PROKAR_LIPOPROTEIN"/>
    <property type="match status" value="1"/>
</dbReference>
<dbReference type="Gene3D" id="3.30.160.150">
    <property type="entry name" value="Lipoprotein like domain"/>
    <property type="match status" value="1"/>
</dbReference>